<name>A0A562QYP4_9BRAD</name>
<feature type="transmembrane region" description="Helical" evidence="1">
    <location>
        <begin position="12"/>
        <end position="30"/>
    </location>
</feature>
<sequence>MIPMKRNGTSKVIFAVLFIAMLVGHFWTMLRWNEARGVYDDICYLRQAHLFQRFGLAGGFDTNLALDDDDYLKSKLKEIDYPNWDDTTDAPCHNLMPATGKVVIQYPPGVGLVLALFPRGHQVVPMYMMATVVVFGFALFALSIARTARSILMAGTFGCLAIYLMVNPVKASYSMAPTVVVCALAGCLTARWLASPQSQPRIGLLASIGFLLGLTVDFRLANLFLASGYGIFLLVAFLAERTMSRFLQGAVFGIALLAGVTPTIVSYAVNAGSPFASTYGNNPDVRPLDFSFAVIRDYLADPLQTLLLIIGIAGSIWLLRQANGLRRVAQLTITNLVMNLAFFFTYPIATPYYTIPISLLTLWSLLFAFLFQEEAEDAPETAAAWAKAR</sequence>
<reference evidence="2 3" key="1">
    <citation type="journal article" date="2015" name="Stand. Genomic Sci.">
        <title>Genomic Encyclopedia of Bacterial and Archaeal Type Strains, Phase III: the genomes of soil and plant-associated and newly described type strains.</title>
        <authorList>
            <person name="Whitman W.B."/>
            <person name="Woyke T."/>
            <person name="Klenk H.P."/>
            <person name="Zhou Y."/>
            <person name="Lilburn T.G."/>
            <person name="Beck B.J."/>
            <person name="De Vos P."/>
            <person name="Vandamme P."/>
            <person name="Eisen J.A."/>
            <person name="Garrity G."/>
            <person name="Hugenholtz P."/>
            <person name="Kyrpides N.C."/>
        </authorList>
    </citation>
    <scope>NUCLEOTIDE SEQUENCE [LARGE SCALE GENOMIC DNA]</scope>
    <source>
        <strain evidence="2 3">CGMCC 1.10948</strain>
    </source>
</reference>
<keyword evidence="1" id="KW-0472">Membrane</keyword>
<feature type="transmembrane region" description="Helical" evidence="1">
    <location>
        <begin position="201"/>
        <end position="216"/>
    </location>
</feature>
<feature type="transmembrane region" description="Helical" evidence="1">
    <location>
        <begin position="222"/>
        <end position="239"/>
    </location>
</feature>
<evidence type="ECO:0000313" key="2">
    <source>
        <dbReference type="EMBL" id="TWI61948.1"/>
    </source>
</evidence>
<feature type="transmembrane region" description="Helical" evidence="1">
    <location>
        <begin position="124"/>
        <end position="144"/>
    </location>
</feature>
<feature type="transmembrane region" description="Helical" evidence="1">
    <location>
        <begin position="175"/>
        <end position="194"/>
    </location>
</feature>
<accession>A0A562QYP4</accession>
<evidence type="ECO:0000256" key="1">
    <source>
        <dbReference type="SAM" id="Phobius"/>
    </source>
</evidence>
<feature type="transmembrane region" description="Helical" evidence="1">
    <location>
        <begin position="151"/>
        <end position="169"/>
    </location>
</feature>
<comment type="caution">
    <text evidence="2">The sequence shown here is derived from an EMBL/GenBank/DDBJ whole genome shotgun (WGS) entry which is preliminary data.</text>
</comment>
<keyword evidence="1" id="KW-1133">Transmembrane helix</keyword>
<evidence type="ECO:0000313" key="3">
    <source>
        <dbReference type="Proteomes" id="UP000316291"/>
    </source>
</evidence>
<feature type="transmembrane region" description="Helical" evidence="1">
    <location>
        <begin position="246"/>
        <end position="269"/>
    </location>
</feature>
<dbReference type="Proteomes" id="UP000316291">
    <property type="component" value="Unassembled WGS sequence"/>
</dbReference>
<keyword evidence="1" id="KW-0812">Transmembrane</keyword>
<dbReference type="AlphaFoldDB" id="A0A562QYP4"/>
<dbReference type="OrthoDB" id="8253113at2"/>
<proteinExistence type="predicted"/>
<gene>
    <name evidence="2" type="ORF">IQ16_06802</name>
</gene>
<organism evidence="2 3">
    <name type="scientific">Bradyrhizobium huanghuaihaiense</name>
    <dbReference type="NCBI Taxonomy" id="990078"/>
    <lineage>
        <taxon>Bacteria</taxon>
        <taxon>Pseudomonadati</taxon>
        <taxon>Pseudomonadota</taxon>
        <taxon>Alphaproteobacteria</taxon>
        <taxon>Hyphomicrobiales</taxon>
        <taxon>Nitrobacteraceae</taxon>
        <taxon>Bradyrhizobium</taxon>
    </lineage>
</organism>
<keyword evidence="3" id="KW-1185">Reference proteome</keyword>
<protein>
    <recommendedName>
        <fullName evidence="4">Dolichyl-phosphate-mannose-protein mannosyltransferase</fullName>
    </recommendedName>
</protein>
<evidence type="ECO:0008006" key="4">
    <source>
        <dbReference type="Google" id="ProtNLM"/>
    </source>
</evidence>
<dbReference type="EMBL" id="VLLA01000023">
    <property type="protein sequence ID" value="TWI61948.1"/>
    <property type="molecule type" value="Genomic_DNA"/>
</dbReference>
<feature type="transmembrane region" description="Helical" evidence="1">
    <location>
        <begin position="302"/>
        <end position="319"/>
    </location>
</feature>